<evidence type="ECO:0000313" key="7">
    <source>
        <dbReference type="EMBL" id="CAF1929982.1"/>
    </source>
</evidence>
<keyword evidence="3" id="KW-0964">Secreted</keyword>
<dbReference type="AlphaFoldDB" id="A0A816KRF4"/>
<dbReference type="InterPro" id="IPR010682">
    <property type="entry name" value="SCRL"/>
</dbReference>
<evidence type="ECO:0000256" key="2">
    <source>
        <dbReference type="ARBA" id="ARBA00006722"/>
    </source>
</evidence>
<gene>
    <name evidence="7" type="ORF">DARMORV10_C05P36230.1</name>
</gene>
<feature type="chain" id="PRO_5032419713" evidence="6">
    <location>
        <begin position="23"/>
        <end position="128"/>
    </location>
</feature>
<evidence type="ECO:0000256" key="3">
    <source>
        <dbReference type="ARBA" id="ARBA00022525"/>
    </source>
</evidence>
<protein>
    <submittedName>
        <fullName evidence="7">(rape) hypothetical protein</fullName>
    </submittedName>
</protein>
<evidence type="ECO:0000256" key="4">
    <source>
        <dbReference type="ARBA" id="ARBA00022729"/>
    </source>
</evidence>
<proteinExistence type="inferred from homology"/>
<dbReference type="Proteomes" id="UP001295469">
    <property type="component" value="Chromosome C05"/>
</dbReference>
<evidence type="ECO:0000256" key="6">
    <source>
        <dbReference type="SAM" id="SignalP"/>
    </source>
</evidence>
<evidence type="ECO:0000256" key="1">
    <source>
        <dbReference type="ARBA" id="ARBA00004613"/>
    </source>
</evidence>
<dbReference type="Pfam" id="PF06876">
    <property type="entry name" value="SCRL"/>
    <property type="match status" value="1"/>
</dbReference>
<keyword evidence="5" id="KW-1015">Disulfide bond</keyword>
<keyword evidence="4 6" id="KW-0732">Signal</keyword>
<sequence>MEKCVLCFLLFLAIFIVAQVEGNTSICAIKFFYKYLFNLSFLFCGYKTTEVEAVNKLACRFTDRWYKGKCGNNGNSICTREVKEFIAKHPDVSKTVLGEMRCNCTDIPVKANEEIRRECSCRYDCNFH</sequence>
<dbReference type="GO" id="GO:0007165">
    <property type="term" value="P:signal transduction"/>
    <property type="evidence" value="ECO:0007669"/>
    <property type="project" value="InterPro"/>
</dbReference>
<accession>A0A816KRF4</accession>
<name>A0A816KRF4_BRANA</name>
<dbReference type="EMBL" id="HG994369">
    <property type="protein sequence ID" value="CAF1929982.1"/>
    <property type="molecule type" value="Genomic_DNA"/>
</dbReference>
<feature type="signal peptide" evidence="6">
    <location>
        <begin position="1"/>
        <end position="22"/>
    </location>
</feature>
<dbReference type="GO" id="GO:0005576">
    <property type="term" value="C:extracellular region"/>
    <property type="evidence" value="ECO:0007669"/>
    <property type="project" value="UniProtKB-SubCell"/>
</dbReference>
<organism evidence="7">
    <name type="scientific">Brassica napus</name>
    <name type="common">Rape</name>
    <dbReference type="NCBI Taxonomy" id="3708"/>
    <lineage>
        <taxon>Eukaryota</taxon>
        <taxon>Viridiplantae</taxon>
        <taxon>Streptophyta</taxon>
        <taxon>Embryophyta</taxon>
        <taxon>Tracheophyta</taxon>
        <taxon>Spermatophyta</taxon>
        <taxon>Magnoliopsida</taxon>
        <taxon>eudicotyledons</taxon>
        <taxon>Gunneridae</taxon>
        <taxon>Pentapetalae</taxon>
        <taxon>rosids</taxon>
        <taxon>malvids</taxon>
        <taxon>Brassicales</taxon>
        <taxon>Brassicaceae</taxon>
        <taxon>Brassiceae</taxon>
        <taxon>Brassica</taxon>
    </lineage>
</organism>
<reference evidence="7" key="1">
    <citation type="submission" date="2021-01" db="EMBL/GenBank/DDBJ databases">
        <authorList>
            <consortium name="Genoscope - CEA"/>
            <person name="William W."/>
        </authorList>
    </citation>
    <scope>NUCLEOTIDE SEQUENCE</scope>
</reference>
<comment type="subcellular location">
    <subcellularLocation>
        <location evidence="1">Secreted</location>
    </subcellularLocation>
</comment>
<evidence type="ECO:0000256" key="5">
    <source>
        <dbReference type="ARBA" id="ARBA00023157"/>
    </source>
</evidence>
<comment type="similarity">
    <text evidence="2">Belongs to the DEFL family.</text>
</comment>